<dbReference type="EMBL" id="HG810024">
    <property type="protein sequence ID" value="CDN39649.1"/>
    <property type="molecule type" value="Genomic_DNA"/>
</dbReference>
<dbReference type="Proteomes" id="UP000030682">
    <property type="component" value="Unassembled WGS sequence"/>
</dbReference>
<protein>
    <submittedName>
        <fullName evidence="1">Uncharacterized protein</fullName>
    </submittedName>
</protein>
<dbReference type="AlphaFoldDB" id="W8YDN0"/>
<reference evidence="1" key="2">
    <citation type="submission" date="2014-01" db="EMBL/GenBank/DDBJ databases">
        <authorList>
            <person name="Aslett M."/>
        </authorList>
    </citation>
    <scope>NUCLEOTIDE SEQUENCE [LARGE SCALE GENOMIC DNA]</scope>
    <source>
        <strain evidence="1">DB27</strain>
    </source>
</reference>
<reference evidence="1" key="1">
    <citation type="submission" date="2014-01" db="EMBL/GenBank/DDBJ databases">
        <title>Draft genome sequence of highly nematicidal Bacillus thuringiensis DB27.</title>
        <authorList>
            <person name="Iatsenko I."/>
            <person name="Pickard D."/>
            <person name="Corton C."/>
            <person name="Dougan G."/>
            <person name="Sommer R.J."/>
        </authorList>
    </citation>
    <scope>NUCLEOTIDE SEQUENCE [LARGE SCALE GENOMIC DNA]</scope>
    <source>
        <strain evidence="1">DB27</strain>
    </source>
</reference>
<accession>W8YDN0</accession>
<name>W8YDN0_BACTU</name>
<dbReference type="HOGENOM" id="CLU_2749515_0_0_9"/>
<proteinExistence type="predicted"/>
<gene>
    <name evidence="1" type="ORF">BTDB27_p000312</name>
</gene>
<evidence type="ECO:0000313" key="1">
    <source>
        <dbReference type="EMBL" id="CDN39649.1"/>
    </source>
</evidence>
<sequence>MHKCIIWKIKRNQKTVIPGFSDLADNEKVNERQEILKQMKESNMITFMNHFKIMNIFMIILLNSFQNRSC</sequence>
<organism evidence="1">
    <name type="scientific">Bacillus thuringiensis DB27</name>
    <dbReference type="NCBI Taxonomy" id="1431339"/>
    <lineage>
        <taxon>Bacteria</taxon>
        <taxon>Bacillati</taxon>
        <taxon>Bacillota</taxon>
        <taxon>Bacilli</taxon>
        <taxon>Bacillales</taxon>
        <taxon>Bacillaceae</taxon>
        <taxon>Bacillus</taxon>
        <taxon>Bacillus cereus group</taxon>
    </lineage>
</organism>